<dbReference type="EMBL" id="BLAB01000001">
    <property type="protein sequence ID" value="GER93187.1"/>
    <property type="molecule type" value="Genomic_DNA"/>
</dbReference>
<sequence>MFDIFADIEGFEWDRGNITKNWEKHRVAYSECEEVFFNEPLIVKEDKEHSTTENRYFILGKTDNDRLLFIVFTLRGKKIRVISARDMSIKERRIYNEKIKKDSEIQK</sequence>
<dbReference type="Gene3D" id="3.10.450.530">
    <property type="entry name" value="Ribonuclease toxin, BrnT, of type II toxin-antitoxin system"/>
    <property type="match status" value="1"/>
</dbReference>
<proteinExistence type="predicted"/>
<name>A0A5J4L326_9ZZZZ</name>
<organism evidence="1">
    <name type="scientific">hot springs metagenome</name>
    <dbReference type="NCBI Taxonomy" id="433727"/>
    <lineage>
        <taxon>unclassified sequences</taxon>
        <taxon>metagenomes</taxon>
        <taxon>ecological metagenomes</taxon>
    </lineage>
</organism>
<dbReference type="AlphaFoldDB" id="A0A5J4L326"/>
<dbReference type="Pfam" id="PF04365">
    <property type="entry name" value="BrnT_toxin"/>
    <property type="match status" value="1"/>
</dbReference>
<protein>
    <submittedName>
        <fullName evidence="1">BrnT family toxin</fullName>
    </submittedName>
</protein>
<accession>A0A5J4L326</accession>
<comment type="caution">
    <text evidence="1">The sequence shown here is derived from an EMBL/GenBank/DDBJ whole genome shotgun (WGS) entry which is preliminary data.</text>
</comment>
<dbReference type="InterPro" id="IPR038573">
    <property type="entry name" value="BrnT_sf"/>
</dbReference>
<dbReference type="InterPro" id="IPR007460">
    <property type="entry name" value="BrnT_toxin"/>
</dbReference>
<reference evidence="1" key="1">
    <citation type="submission" date="2019-10" db="EMBL/GenBank/DDBJ databases">
        <title>Metagenomic sequencing of thiosulfate-disproportionating enrichment culture.</title>
        <authorList>
            <person name="Umezawa K."/>
            <person name="Kojima H."/>
            <person name="Fukui M."/>
        </authorList>
    </citation>
    <scope>NUCLEOTIDE SEQUENCE</scope>
    <source>
        <strain evidence="1">45J</strain>
    </source>
</reference>
<evidence type="ECO:0000313" key="1">
    <source>
        <dbReference type="EMBL" id="GER93187.1"/>
    </source>
</evidence>
<gene>
    <name evidence="1" type="ORF">A45J_0922</name>
</gene>